<evidence type="ECO:0000313" key="3">
    <source>
        <dbReference type="Proteomes" id="UP000015101"/>
    </source>
</evidence>
<dbReference type="AlphaFoldDB" id="T1FEQ0"/>
<dbReference type="EnsemblMetazoa" id="HelroT179441">
    <property type="protein sequence ID" value="HelroP179441"/>
    <property type="gene ID" value="HelroG179441"/>
</dbReference>
<name>T1FEQ0_HELRO</name>
<dbReference type="CTD" id="20207299"/>
<proteinExistence type="predicted"/>
<dbReference type="Proteomes" id="UP000015101">
    <property type="component" value="Unassembled WGS sequence"/>
</dbReference>
<dbReference type="RefSeq" id="XP_009026530.1">
    <property type="nucleotide sequence ID" value="XM_009028282.1"/>
</dbReference>
<accession>T1FEQ0</accession>
<reference evidence="3" key="1">
    <citation type="submission" date="2012-12" db="EMBL/GenBank/DDBJ databases">
        <authorList>
            <person name="Hellsten U."/>
            <person name="Grimwood J."/>
            <person name="Chapman J.A."/>
            <person name="Shapiro H."/>
            <person name="Aerts A."/>
            <person name="Otillar R.P."/>
            <person name="Terry A.Y."/>
            <person name="Boore J.L."/>
            <person name="Simakov O."/>
            <person name="Marletaz F."/>
            <person name="Cho S.-J."/>
            <person name="Edsinger-Gonzales E."/>
            <person name="Havlak P."/>
            <person name="Kuo D.-H."/>
            <person name="Larsson T."/>
            <person name="Lv J."/>
            <person name="Arendt D."/>
            <person name="Savage R."/>
            <person name="Osoegawa K."/>
            <person name="de Jong P."/>
            <person name="Lindberg D.R."/>
            <person name="Seaver E.C."/>
            <person name="Weisblat D.A."/>
            <person name="Putnam N.H."/>
            <person name="Grigoriev I.V."/>
            <person name="Rokhsar D.S."/>
        </authorList>
    </citation>
    <scope>NUCLEOTIDE SEQUENCE</scope>
</reference>
<protein>
    <submittedName>
        <fullName evidence="1 2">Uncharacterized protein</fullName>
    </submittedName>
</protein>
<dbReference type="InParanoid" id="T1FEQ0"/>
<dbReference type="EMBL" id="AMQM01006840">
    <property type="status" value="NOT_ANNOTATED_CDS"/>
    <property type="molecule type" value="Genomic_DNA"/>
</dbReference>
<reference evidence="1 3" key="2">
    <citation type="journal article" date="2013" name="Nature">
        <title>Insights into bilaterian evolution from three spiralian genomes.</title>
        <authorList>
            <person name="Simakov O."/>
            <person name="Marletaz F."/>
            <person name="Cho S.J."/>
            <person name="Edsinger-Gonzales E."/>
            <person name="Havlak P."/>
            <person name="Hellsten U."/>
            <person name="Kuo D.H."/>
            <person name="Larsson T."/>
            <person name="Lv J."/>
            <person name="Arendt D."/>
            <person name="Savage R."/>
            <person name="Osoegawa K."/>
            <person name="de Jong P."/>
            <person name="Grimwood J."/>
            <person name="Chapman J.A."/>
            <person name="Shapiro H."/>
            <person name="Aerts A."/>
            <person name="Otillar R.P."/>
            <person name="Terry A.Y."/>
            <person name="Boore J.L."/>
            <person name="Grigoriev I.V."/>
            <person name="Lindberg D.R."/>
            <person name="Seaver E.C."/>
            <person name="Weisblat D.A."/>
            <person name="Putnam N.H."/>
            <person name="Rokhsar D.S."/>
        </authorList>
    </citation>
    <scope>NUCLEOTIDE SEQUENCE</scope>
</reference>
<dbReference type="KEGG" id="hro:HELRODRAFT_179441"/>
<evidence type="ECO:0000313" key="2">
    <source>
        <dbReference type="EnsemblMetazoa" id="HelroP179441"/>
    </source>
</evidence>
<keyword evidence="3" id="KW-1185">Reference proteome</keyword>
<reference evidence="2" key="3">
    <citation type="submission" date="2015-06" db="UniProtKB">
        <authorList>
            <consortium name="EnsemblMetazoa"/>
        </authorList>
    </citation>
    <scope>IDENTIFICATION</scope>
</reference>
<organism evidence="2 3">
    <name type="scientific">Helobdella robusta</name>
    <name type="common">Californian leech</name>
    <dbReference type="NCBI Taxonomy" id="6412"/>
    <lineage>
        <taxon>Eukaryota</taxon>
        <taxon>Metazoa</taxon>
        <taxon>Spiralia</taxon>
        <taxon>Lophotrochozoa</taxon>
        <taxon>Annelida</taxon>
        <taxon>Clitellata</taxon>
        <taxon>Hirudinea</taxon>
        <taxon>Rhynchobdellida</taxon>
        <taxon>Glossiphoniidae</taxon>
        <taxon>Helobdella</taxon>
    </lineage>
</organism>
<gene>
    <name evidence="2" type="primary">20207299</name>
    <name evidence="1" type="ORF">HELRODRAFT_179441</name>
</gene>
<sequence>MLEKRFDVSAFLLFVGVKNIKEEYHVEGRANKTKTSQITINNISNADGHVKQGDRTTTSTSTNINNNNRNTINIKYNNNINIKYNNNNSINFCTININNTTTCTQMASDVRISNNDSSIEQQSICCVISIVTNDPSTTRTPATCRPNTTQN</sequence>
<evidence type="ECO:0000313" key="1">
    <source>
        <dbReference type="EMBL" id="ESN95370.1"/>
    </source>
</evidence>
<dbReference type="EMBL" id="KB097528">
    <property type="protein sequence ID" value="ESN95370.1"/>
    <property type="molecule type" value="Genomic_DNA"/>
</dbReference>
<dbReference type="GeneID" id="20207299"/>
<dbReference type="HOGENOM" id="CLU_1733494_0_0_1"/>